<protein>
    <submittedName>
        <fullName evidence="1">Uncharacterized protein</fullName>
    </submittedName>
</protein>
<gene>
    <name evidence="1" type="ordered locus">Sez_1812</name>
</gene>
<accession>B4U5C8</accession>
<organism evidence="1 2">
    <name type="scientific">Streptococcus equi subsp. zooepidemicus (strain MGCS10565)</name>
    <dbReference type="NCBI Taxonomy" id="552526"/>
    <lineage>
        <taxon>Bacteria</taxon>
        <taxon>Bacillati</taxon>
        <taxon>Bacillota</taxon>
        <taxon>Bacilli</taxon>
        <taxon>Lactobacillales</taxon>
        <taxon>Streptococcaceae</taxon>
        <taxon>Streptococcus</taxon>
    </lineage>
</organism>
<evidence type="ECO:0000313" key="1">
    <source>
        <dbReference type="EMBL" id="ACG63139.1"/>
    </source>
</evidence>
<sequence length="41" mass="4851">MLKNKYSTQYIDEGSKNDKMNLSKKCKRLQTQAVFLRKKQG</sequence>
<dbReference type="HOGENOM" id="CLU_3277105_0_0_9"/>
<dbReference type="EMBL" id="CP001129">
    <property type="protein sequence ID" value="ACG63139.1"/>
    <property type="molecule type" value="Genomic_DNA"/>
</dbReference>
<evidence type="ECO:0000313" key="2">
    <source>
        <dbReference type="Proteomes" id="UP000001873"/>
    </source>
</evidence>
<dbReference type="AlphaFoldDB" id="B4U5C8"/>
<reference evidence="1 2" key="1">
    <citation type="journal article" date="2008" name="PLoS ONE">
        <title>Genome sequence of a lancefield group C Streptococcus zooepidemicus strain causing epidemic nephritis: new information about an old disease.</title>
        <authorList>
            <person name="Beres S.B."/>
            <person name="Sesso R."/>
            <person name="Pinto S.W.L."/>
            <person name="Hoe N.P."/>
            <person name="Porcella S.F."/>
            <person name="Deleo F.R."/>
            <person name="Musser J.M."/>
        </authorList>
    </citation>
    <scope>NUCLEOTIDE SEQUENCE [LARGE SCALE GENOMIC DNA]</scope>
    <source>
        <strain evidence="1 2">MGCS10565</strain>
    </source>
</reference>
<dbReference type="Proteomes" id="UP000001873">
    <property type="component" value="Chromosome"/>
</dbReference>
<dbReference type="KEGG" id="sez:Sez_1812"/>
<name>B4U5C8_STREM</name>
<proteinExistence type="predicted"/>